<evidence type="ECO:0000256" key="2">
    <source>
        <dbReference type="ARBA" id="ARBA00022553"/>
    </source>
</evidence>
<dbReference type="PANTHER" id="PTHR44845">
    <property type="entry name" value="CARRIER DOMAIN-CONTAINING PROTEIN"/>
    <property type="match status" value="1"/>
</dbReference>
<dbReference type="AlphaFoldDB" id="A0AAD7K0J5"/>
<keyword evidence="5" id="KW-1185">Reference proteome</keyword>
<dbReference type="InterPro" id="IPR013120">
    <property type="entry name" value="FAR_NAD-bd"/>
</dbReference>
<dbReference type="Pfam" id="PF07993">
    <property type="entry name" value="NAD_binding_4"/>
    <property type="match status" value="1"/>
</dbReference>
<proteinExistence type="predicted"/>
<gene>
    <name evidence="4" type="ORF">DFH07DRAFT_1056779</name>
</gene>
<keyword evidence="2" id="KW-0597">Phosphoprotein</keyword>
<organism evidence="4 5">
    <name type="scientific">Mycena maculata</name>
    <dbReference type="NCBI Taxonomy" id="230809"/>
    <lineage>
        <taxon>Eukaryota</taxon>
        <taxon>Fungi</taxon>
        <taxon>Dikarya</taxon>
        <taxon>Basidiomycota</taxon>
        <taxon>Agaricomycotina</taxon>
        <taxon>Agaricomycetes</taxon>
        <taxon>Agaricomycetidae</taxon>
        <taxon>Agaricales</taxon>
        <taxon>Marasmiineae</taxon>
        <taxon>Mycenaceae</taxon>
        <taxon>Mycena</taxon>
    </lineage>
</organism>
<reference evidence="4" key="1">
    <citation type="submission" date="2023-03" db="EMBL/GenBank/DDBJ databases">
        <title>Massive genome expansion in bonnet fungi (Mycena s.s.) driven by repeated elements and novel gene families across ecological guilds.</title>
        <authorList>
            <consortium name="Lawrence Berkeley National Laboratory"/>
            <person name="Harder C.B."/>
            <person name="Miyauchi S."/>
            <person name="Viragh M."/>
            <person name="Kuo A."/>
            <person name="Thoen E."/>
            <person name="Andreopoulos B."/>
            <person name="Lu D."/>
            <person name="Skrede I."/>
            <person name="Drula E."/>
            <person name="Henrissat B."/>
            <person name="Morin E."/>
            <person name="Kohler A."/>
            <person name="Barry K."/>
            <person name="LaButti K."/>
            <person name="Morin E."/>
            <person name="Salamov A."/>
            <person name="Lipzen A."/>
            <person name="Mereny Z."/>
            <person name="Hegedus B."/>
            <person name="Baldrian P."/>
            <person name="Stursova M."/>
            <person name="Weitz H."/>
            <person name="Taylor A."/>
            <person name="Grigoriev I.V."/>
            <person name="Nagy L.G."/>
            <person name="Martin F."/>
            <person name="Kauserud H."/>
        </authorList>
    </citation>
    <scope>NUCLEOTIDE SEQUENCE</scope>
    <source>
        <strain evidence="4">CBHHK188m</strain>
    </source>
</reference>
<evidence type="ECO:0000313" key="5">
    <source>
        <dbReference type="Proteomes" id="UP001215280"/>
    </source>
</evidence>
<evidence type="ECO:0000313" key="4">
    <source>
        <dbReference type="EMBL" id="KAJ7775603.1"/>
    </source>
</evidence>
<dbReference type="Proteomes" id="UP001215280">
    <property type="component" value="Unassembled WGS sequence"/>
</dbReference>
<dbReference type="EMBL" id="JARJLG010000014">
    <property type="protein sequence ID" value="KAJ7775603.1"/>
    <property type="molecule type" value="Genomic_DNA"/>
</dbReference>
<comment type="caution">
    <text evidence="4">The sequence shown here is derived from an EMBL/GenBank/DDBJ whole genome shotgun (WGS) entry which is preliminary data.</text>
</comment>
<accession>A0AAD7K0J5</accession>
<dbReference type="SUPFAM" id="SSF51735">
    <property type="entry name" value="NAD(P)-binding Rossmann-fold domains"/>
    <property type="match status" value="1"/>
</dbReference>
<dbReference type="InterPro" id="IPR036291">
    <property type="entry name" value="NAD(P)-bd_dom_sf"/>
</dbReference>
<dbReference type="PANTHER" id="PTHR44845:SF1">
    <property type="entry name" value="L-2-AMINOADIPATE REDUCTASE"/>
    <property type="match status" value="1"/>
</dbReference>
<evidence type="ECO:0000256" key="1">
    <source>
        <dbReference type="ARBA" id="ARBA00022450"/>
    </source>
</evidence>
<evidence type="ECO:0000259" key="3">
    <source>
        <dbReference type="Pfam" id="PF07993"/>
    </source>
</evidence>
<dbReference type="Gene3D" id="3.40.50.720">
    <property type="entry name" value="NAD(P)-binding Rossmann-like Domain"/>
    <property type="match status" value="1"/>
</dbReference>
<feature type="domain" description="Thioester reductase (TE)" evidence="3">
    <location>
        <begin position="107"/>
        <end position="343"/>
    </location>
</feature>
<name>A0AAD7K0J5_9AGAR</name>
<protein>
    <submittedName>
        <fullName evidence="4">Male sterility protein-domain-containing protein</fullName>
    </submittedName>
</protein>
<sequence length="467" mass="51286">MPGDDDDIFQHGCDSLQATWIRNSILHASTNSQNIDLTAIPTNFVYSNPTVRMLAEMLAKLAEGGISKPQEISRRANVMEVMVKKYTHEFPQHMATTEAQKAQVVLVTGTTGALGSHILTHLLALPDISMVYALNRPPSNLRERQSHSFEKNGIDTHLVDSSKLRLLTGDLNAPRFDLSAQDFDTLRESVTLVVHNGWQVNFNVSLSTMEPLVAGTRQLIDFALASPHPSPPRLIFVSSAGVFRKMNESNTALESPISDPRISVGLGYTESKWVTERVLEIAAQMSVLSPVIVRPGQLSGASNGAWNASDWFPVLMRSSQLSGHLPIISGRISWIPIHHAAKALVEVRNSQERYLHINHPNPVPMEHILSPLSKILGIPLVPYAEWLEALEASASRESGASVDPAVRLIDFFRSYREVAPDQEAFFPAVLSNAVAVRSAPSLSLVSPLTAEDVEGWTSYLRQAGYLS</sequence>
<keyword evidence="1" id="KW-0596">Phosphopantetheine</keyword>